<protein>
    <recommendedName>
        <fullName evidence="3">Surface carbohydrate biosynthesis protein</fullName>
    </recommendedName>
</protein>
<dbReference type="Gene3D" id="3.40.50.12580">
    <property type="match status" value="1"/>
</dbReference>
<evidence type="ECO:0008006" key="3">
    <source>
        <dbReference type="Google" id="ProtNLM"/>
    </source>
</evidence>
<proteinExistence type="predicted"/>
<dbReference type="RefSeq" id="WP_170236001.1">
    <property type="nucleotide sequence ID" value="NZ_BJYA01000005.1"/>
</dbReference>
<dbReference type="InterPro" id="IPR030906">
    <property type="entry name" value="Surf_polysacc"/>
</dbReference>
<comment type="caution">
    <text evidence="1">The sequence shown here is derived from an EMBL/GenBank/DDBJ whole genome shotgun (WGS) entry which is preliminary data.</text>
</comment>
<sequence>MTYLFLPVEVKVRELDAKMLLAYYAAQEGFRVVIGEQTAVERAALELPQGIFFAKGYPDRYRSRVVKKMKTKGHRLVELDEEGLIMSDTNQYLQDRMNKANTEQIDQIYCWGTYQKELIENYVPQQNITLTGNPRFDLLKEKFRPLYKSRVKSIQTSYGPFILINTRFAIYNQKKPSHYKDHEQYNYMKTLFQQFVKLIETVARQEPHQTIVIRPHPAENHRTYQKRFQSYDNVIIAPFGNVIDWILASEVVIHNGCTTGLEAFLLKKQSITYMPVEDQRYDVFLPNQFSDKVTTIGEVLQAIDNPTTVQPTRKQQNILDHYVSSSSTGQAYEKIINALKQLHPQSKQPPQSISPIKKNKKARYRFSRLTEKDLEQFFNKLDQIEETRTSFQVVPLGQDVYEITLN</sequence>
<gene>
    <name evidence="1" type="ORF">AHA02nite_12920</name>
</gene>
<dbReference type="InterPro" id="IPR043148">
    <property type="entry name" value="TagF_C"/>
</dbReference>
<keyword evidence="2" id="KW-1185">Reference proteome</keyword>
<evidence type="ECO:0000313" key="1">
    <source>
        <dbReference type="EMBL" id="GEN45516.1"/>
    </source>
</evidence>
<organism evidence="1 2">
    <name type="scientific">Alkalibacillus haloalkaliphilus</name>
    <dbReference type="NCBI Taxonomy" id="94136"/>
    <lineage>
        <taxon>Bacteria</taxon>
        <taxon>Bacillati</taxon>
        <taxon>Bacillota</taxon>
        <taxon>Bacilli</taxon>
        <taxon>Bacillales</taxon>
        <taxon>Bacillaceae</taxon>
        <taxon>Alkalibacillus</taxon>
    </lineage>
</organism>
<evidence type="ECO:0000313" key="2">
    <source>
        <dbReference type="Proteomes" id="UP000321440"/>
    </source>
</evidence>
<dbReference type="NCBIfam" id="TIGR04396">
    <property type="entry name" value="surf_polysacc"/>
    <property type="match status" value="1"/>
</dbReference>
<name>A0A511W351_9BACI</name>
<dbReference type="Proteomes" id="UP000321440">
    <property type="component" value="Unassembled WGS sequence"/>
</dbReference>
<dbReference type="AlphaFoldDB" id="A0A511W351"/>
<reference evidence="1 2" key="1">
    <citation type="submission" date="2019-07" db="EMBL/GenBank/DDBJ databases">
        <title>Whole genome shotgun sequence of Alkalibacillus haloalkaliphilus NBRC 103110.</title>
        <authorList>
            <person name="Hosoyama A."/>
            <person name="Uohara A."/>
            <person name="Ohji S."/>
            <person name="Ichikawa N."/>
        </authorList>
    </citation>
    <scope>NUCLEOTIDE SEQUENCE [LARGE SCALE GENOMIC DNA]</scope>
    <source>
        <strain evidence="1 2">NBRC 103110</strain>
    </source>
</reference>
<dbReference type="SUPFAM" id="SSF53756">
    <property type="entry name" value="UDP-Glycosyltransferase/glycogen phosphorylase"/>
    <property type="match status" value="1"/>
</dbReference>
<dbReference type="EMBL" id="BJYA01000005">
    <property type="protein sequence ID" value="GEN45516.1"/>
    <property type="molecule type" value="Genomic_DNA"/>
</dbReference>
<accession>A0A511W351</accession>